<dbReference type="InParanoid" id="Q9HLS5"/>
<dbReference type="eggNOG" id="arCOG05402">
    <property type="taxonomic scope" value="Archaea"/>
</dbReference>
<accession>Q9HLS5</accession>
<sequence length="168" mass="19917">MLRYILSLNPTKIYVTYLTHYDYDHGLYGEEIRKLMSDDMIADRVSFRGVDEKKYSALYQKYVDENRSSPEFVIKFNVLDIMNTTLNSYLEGYWKDPQTVNSEVTDSLFRAKHKLTSAMFPELEMLTWENKHREIMENIEMTGVTPNTMILCPAESRYWFIDHFGPHS</sequence>
<dbReference type="KEGG" id="tac:Ta0150"/>
<evidence type="ECO:0000313" key="1">
    <source>
        <dbReference type="EMBL" id="CAC11297.1"/>
    </source>
</evidence>
<dbReference type="EMBL" id="AL445063">
    <property type="protein sequence ID" value="CAC11297.1"/>
    <property type="molecule type" value="Genomic_DNA"/>
</dbReference>
<evidence type="ECO:0000313" key="2">
    <source>
        <dbReference type="Proteomes" id="UP000001024"/>
    </source>
</evidence>
<protein>
    <submittedName>
        <fullName evidence="1">Uncharacterized protein</fullName>
    </submittedName>
</protein>
<gene>
    <name evidence="1" type="ordered locus">Ta0150</name>
</gene>
<dbReference type="PaxDb" id="273075-Ta0150"/>
<keyword evidence="2" id="KW-1185">Reference proteome</keyword>
<name>Q9HLS5_THEAC</name>
<dbReference type="EnsemblBacteria" id="CAC11297">
    <property type="protein sequence ID" value="CAC11297"/>
    <property type="gene ID" value="CAC11297"/>
</dbReference>
<organism evidence="1 2">
    <name type="scientific">Thermoplasma acidophilum (strain ATCC 25905 / DSM 1728 / JCM 9062 / NBRC 15155 / AMRC-C165)</name>
    <dbReference type="NCBI Taxonomy" id="273075"/>
    <lineage>
        <taxon>Archaea</taxon>
        <taxon>Methanobacteriati</taxon>
        <taxon>Thermoplasmatota</taxon>
        <taxon>Thermoplasmata</taxon>
        <taxon>Thermoplasmatales</taxon>
        <taxon>Thermoplasmataceae</taxon>
        <taxon>Thermoplasma</taxon>
    </lineage>
</organism>
<dbReference type="STRING" id="273075.gene:9571365"/>
<dbReference type="AlphaFoldDB" id="Q9HLS5"/>
<dbReference type="Proteomes" id="UP000001024">
    <property type="component" value="Chromosome"/>
</dbReference>
<reference evidence="1 2" key="1">
    <citation type="journal article" date="2000" name="Nature">
        <title>The genome sequence of the thermoacidophilic scavenger Thermoplasma acidophilum.</title>
        <authorList>
            <person name="Ruepp A."/>
            <person name="Graml W."/>
            <person name="Santos-Martinez M.L."/>
            <person name="Koretke K.K."/>
            <person name="Volker C."/>
            <person name="Mewes H.W."/>
            <person name="Frishman D."/>
            <person name="Stocker S."/>
            <person name="Lupas A.N."/>
            <person name="Baumeister W."/>
        </authorList>
    </citation>
    <scope>NUCLEOTIDE SEQUENCE [LARGE SCALE GENOMIC DNA]</scope>
    <source>
        <strain evidence="2">ATCC 25905 / DSM 1728 / JCM 9062 / NBRC 15155 / AMRC-C165</strain>
    </source>
</reference>
<dbReference type="HOGENOM" id="CLU_1582969_0_0_2"/>
<proteinExistence type="predicted"/>